<dbReference type="Pfam" id="PF04616">
    <property type="entry name" value="Glyco_hydro_43"/>
    <property type="match status" value="1"/>
</dbReference>
<feature type="active site" description="Proton acceptor" evidence="5">
    <location>
        <position position="28"/>
    </location>
</feature>
<evidence type="ECO:0000313" key="9">
    <source>
        <dbReference type="Proteomes" id="UP000292855"/>
    </source>
</evidence>
<keyword evidence="9" id="KW-1185">Reference proteome</keyword>
<gene>
    <name evidence="8" type="ORF">EWE74_11555</name>
</gene>
<dbReference type="GO" id="GO:0004553">
    <property type="term" value="F:hydrolase activity, hydrolyzing O-glycosyl compounds"/>
    <property type="evidence" value="ECO:0007669"/>
    <property type="project" value="InterPro"/>
</dbReference>
<dbReference type="InterPro" id="IPR023296">
    <property type="entry name" value="Glyco_hydro_beta-prop_sf"/>
</dbReference>
<keyword evidence="4 7" id="KW-0326">Glycosidase</keyword>
<keyword evidence="3 7" id="KW-0378">Hydrolase</keyword>
<dbReference type="Proteomes" id="UP000292855">
    <property type="component" value="Unassembled WGS sequence"/>
</dbReference>
<feature type="site" description="Important for catalytic activity, responsible for pKa modulation of the active site Glu and correct orientation of both the proton donor and substrate" evidence="6">
    <location>
        <position position="152"/>
    </location>
</feature>
<evidence type="ECO:0000256" key="5">
    <source>
        <dbReference type="PIRSR" id="PIRSR606710-1"/>
    </source>
</evidence>
<dbReference type="InterPro" id="IPR006710">
    <property type="entry name" value="Glyco_hydro_43"/>
</dbReference>
<organism evidence="8 9">
    <name type="scientific">Sphingobacterium corticibacterium</name>
    <dbReference type="NCBI Taxonomy" id="2484746"/>
    <lineage>
        <taxon>Bacteria</taxon>
        <taxon>Pseudomonadati</taxon>
        <taxon>Bacteroidota</taxon>
        <taxon>Sphingobacteriia</taxon>
        <taxon>Sphingobacteriales</taxon>
        <taxon>Sphingobacteriaceae</taxon>
        <taxon>Sphingobacterium</taxon>
    </lineage>
</organism>
<dbReference type="Gene3D" id="2.115.10.20">
    <property type="entry name" value="Glycosyl hydrolase domain, family 43"/>
    <property type="match status" value="2"/>
</dbReference>
<accession>A0A4Q6XUY9</accession>
<evidence type="ECO:0000313" key="8">
    <source>
        <dbReference type="EMBL" id="RZF60457.1"/>
    </source>
</evidence>
<reference evidence="8 9" key="1">
    <citation type="submission" date="2019-02" db="EMBL/GenBank/DDBJ databases">
        <authorList>
            <person name="Li Y."/>
        </authorList>
    </citation>
    <scope>NUCLEOTIDE SEQUENCE [LARGE SCALE GENOMIC DNA]</scope>
    <source>
        <strain evidence="8 9">30C10-4-7</strain>
    </source>
</reference>
<evidence type="ECO:0000256" key="6">
    <source>
        <dbReference type="PIRSR" id="PIRSR606710-2"/>
    </source>
</evidence>
<dbReference type="OrthoDB" id="9759709at2"/>
<dbReference type="InterPro" id="IPR050727">
    <property type="entry name" value="GH43_arabinanases"/>
</dbReference>
<dbReference type="SUPFAM" id="SSF75005">
    <property type="entry name" value="Arabinanase/levansucrase/invertase"/>
    <property type="match status" value="1"/>
</dbReference>
<dbReference type="PANTHER" id="PTHR43301">
    <property type="entry name" value="ARABINAN ENDO-1,5-ALPHA-L-ARABINOSIDASE"/>
    <property type="match status" value="1"/>
</dbReference>
<name>A0A4Q6XUY9_9SPHI</name>
<dbReference type="GO" id="GO:0005975">
    <property type="term" value="P:carbohydrate metabolic process"/>
    <property type="evidence" value="ECO:0007669"/>
    <property type="project" value="InterPro"/>
</dbReference>
<evidence type="ECO:0000256" key="2">
    <source>
        <dbReference type="ARBA" id="ARBA00009865"/>
    </source>
</evidence>
<proteinExistence type="inferred from homology"/>
<comment type="caution">
    <text evidence="8">The sequence shown here is derived from an EMBL/GenBank/DDBJ whole genome shotgun (WGS) entry which is preliminary data.</text>
</comment>
<feature type="active site" description="Proton donor" evidence="5">
    <location>
        <position position="200"/>
    </location>
</feature>
<comment type="pathway">
    <text evidence="1">Glycan metabolism; L-arabinan degradation.</text>
</comment>
<comment type="similarity">
    <text evidence="2 7">Belongs to the glycosyl hydrolase 43 family.</text>
</comment>
<evidence type="ECO:0000256" key="1">
    <source>
        <dbReference type="ARBA" id="ARBA00004834"/>
    </source>
</evidence>
<dbReference type="PANTHER" id="PTHR43301:SF3">
    <property type="entry name" value="ARABINAN ENDO-1,5-ALPHA-L-ARABINOSIDASE A-RELATED"/>
    <property type="match status" value="1"/>
</dbReference>
<evidence type="ECO:0000256" key="7">
    <source>
        <dbReference type="RuleBase" id="RU361187"/>
    </source>
</evidence>
<dbReference type="AlphaFoldDB" id="A0A4Q6XUY9"/>
<dbReference type="CDD" id="cd08984">
    <property type="entry name" value="GH43-like"/>
    <property type="match status" value="1"/>
</dbReference>
<evidence type="ECO:0000256" key="3">
    <source>
        <dbReference type="ARBA" id="ARBA00022801"/>
    </source>
</evidence>
<sequence length="323" mass="37159">MSNNESTDTAKLANKPLYRDTIYDGAADPVVIWNKEENRWFMFYTNRRANIEVANEVDWVHGTPIGIAESTDGGASWQYRANANITYGKEDYTYWAPDVIEDNGRYHMYLTVVPGTFSDWRHPRDIVHLTSDNLIDWKEESVLKLASDRVIDAGVFKGEDDWWYMYYNNERDGKSIYSARSKDLYQWEDLGKAFNGQAGEGPKVFYWHDRYFMIIDHWDGLGVYSSVDLNEWQRQPDNILREPGKGVDDGTKGLHADVVVQDDKAYIFYFTHPGRTAGNDGGAGAANDAYNVRRSSIQVAELEFQDGVIHCDRDKPVYIQLKK</sequence>
<evidence type="ECO:0000256" key="4">
    <source>
        <dbReference type="ARBA" id="ARBA00023295"/>
    </source>
</evidence>
<dbReference type="EMBL" id="SGIT01000002">
    <property type="protein sequence ID" value="RZF60457.1"/>
    <property type="molecule type" value="Genomic_DNA"/>
</dbReference>
<protein>
    <submittedName>
        <fullName evidence="8">Glycosyl hydrolase</fullName>
    </submittedName>
</protein>